<name>A0A251XA05_9GAMM</name>
<reference evidence="2 3" key="1">
    <citation type="submission" date="2016-12" db="EMBL/GenBank/DDBJ databases">
        <title>Thioflexothrix psekupsii D3 genome sequencing and assembly.</title>
        <authorList>
            <person name="Fomenkov A."/>
            <person name="Vincze T."/>
            <person name="Grabovich M."/>
            <person name="Anton B.P."/>
            <person name="Dubinina G."/>
            <person name="Orlova M."/>
            <person name="Belousova E."/>
            <person name="Roberts R.J."/>
        </authorList>
    </citation>
    <scope>NUCLEOTIDE SEQUENCE [LARGE SCALE GENOMIC DNA]</scope>
    <source>
        <strain evidence="2">D3</strain>
    </source>
</reference>
<dbReference type="Proteomes" id="UP000194798">
    <property type="component" value="Unassembled WGS sequence"/>
</dbReference>
<feature type="coiled-coil region" evidence="1">
    <location>
        <begin position="3"/>
        <end position="33"/>
    </location>
</feature>
<dbReference type="EMBL" id="MSLT01000012">
    <property type="protein sequence ID" value="OUD14352.1"/>
    <property type="molecule type" value="Genomic_DNA"/>
</dbReference>
<organism evidence="2 3">
    <name type="scientific">Thioflexithrix psekupsensis</name>
    <dbReference type="NCBI Taxonomy" id="1570016"/>
    <lineage>
        <taxon>Bacteria</taxon>
        <taxon>Pseudomonadati</taxon>
        <taxon>Pseudomonadota</taxon>
        <taxon>Gammaproteobacteria</taxon>
        <taxon>Thiotrichales</taxon>
        <taxon>Thioflexithrix</taxon>
    </lineage>
</organism>
<proteinExistence type="predicted"/>
<keyword evidence="3" id="KW-1185">Reference proteome</keyword>
<sequence length="161" mass="18397">MRQETLEQRLKRLEEEQARQDHDLNELRDLEEILRLQKRLEEIANDGSSPAHAPAYGDDVVLELENELENAGLNQGDKDFVSQAIPDIELPPEEKGQIQSGYVVCLMFNKKSPSEWSDEGLGGWRERGHGRAYPSVAAAEKQLAKLKAQFPDYPLKIFRRI</sequence>
<dbReference type="RefSeq" id="WP_086488131.1">
    <property type="nucleotide sequence ID" value="NZ_MSLT01000012.1"/>
</dbReference>
<evidence type="ECO:0000256" key="1">
    <source>
        <dbReference type="SAM" id="Coils"/>
    </source>
</evidence>
<dbReference type="OrthoDB" id="5625911at2"/>
<accession>A0A251XA05</accession>
<evidence type="ECO:0000313" key="2">
    <source>
        <dbReference type="EMBL" id="OUD14352.1"/>
    </source>
</evidence>
<comment type="caution">
    <text evidence="2">The sequence shown here is derived from an EMBL/GenBank/DDBJ whole genome shotgun (WGS) entry which is preliminary data.</text>
</comment>
<evidence type="ECO:0000313" key="3">
    <source>
        <dbReference type="Proteomes" id="UP000194798"/>
    </source>
</evidence>
<gene>
    <name evidence="2" type="ORF">TPSD3_08525</name>
</gene>
<protein>
    <submittedName>
        <fullName evidence="2">Uncharacterized protein</fullName>
    </submittedName>
</protein>
<dbReference type="AlphaFoldDB" id="A0A251XA05"/>
<keyword evidence="1" id="KW-0175">Coiled coil</keyword>